<evidence type="ECO:0000259" key="1">
    <source>
        <dbReference type="Pfam" id="PF03478"/>
    </source>
</evidence>
<dbReference type="InterPro" id="IPR050942">
    <property type="entry name" value="F-box_BR-signaling"/>
</dbReference>
<name>A0A1E5VIC4_9POAL</name>
<dbReference type="PANTHER" id="PTHR44259">
    <property type="entry name" value="OS07G0183000 PROTEIN-RELATED"/>
    <property type="match status" value="1"/>
</dbReference>
<evidence type="ECO:0000313" key="2">
    <source>
        <dbReference type="EMBL" id="OEL24847.1"/>
    </source>
</evidence>
<comment type="caution">
    <text evidence="2">The sequence shown here is derived from an EMBL/GenBank/DDBJ whole genome shotgun (WGS) entry which is preliminary data.</text>
</comment>
<gene>
    <name evidence="2" type="ORF">BAE44_0014133</name>
</gene>
<dbReference type="OrthoDB" id="692399at2759"/>
<feature type="domain" description="KIB1-4 beta-propeller" evidence="1">
    <location>
        <begin position="65"/>
        <end position="354"/>
    </location>
</feature>
<keyword evidence="3" id="KW-1185">Reference proteome</keyword>
<evidence type="ECO:0000313" key="3">
    <source>
        <dbReference type="Proteomes" id="UP000095767"/>
    </source>
</evidence>
<dbReference type="PANTHER" id="PTHR44259:SF111">
    <property type="entry name" value="OS04G0167600 PROTEIN"/>
    <property type="match status" value="1"/>
</dbReference>
<proteinExistence type="predicted"/>
<dbReference type="STRING" id="888268.A0A1E5VIC4"/>
<dbReference type="Proteomes" id="UP000095767">
    <property type="component" value="Unassembled WGS sequence"/>
</dbReference>
<dbReference type="InterPro" id="IPR005174">
    <property type="entry name" value="KIB1-4_b-propeller"/>
</dbReference>
<dbReference type="AlphaFoldDB" id="A0A1E5VIC4"/>
<accession>A0A1E5VIC4</accession>
<organism evidence="2 3">
    <name type="scientific">Dichanthelium oligosanthes</name>
    <dbReference type="NCBI Taxonomy" id="888268"/>
    <lineage>
        <taxon>Eukaryota</taxon>
        <taxon>Viridiplantae</taxon>
        <taxon>Streptophyta</taxon>
        <taxon>Embryophyta</taxon>
        <taxon>Tracheophyta</taxon>
        <taxon>Spermatophyta</taxon>
        <taxon>Magnoliopsida</taxon>
        <taxon>Liliopsida</taxon>
        <taxon>Poales</taxon>
        <taxon>Poaceae</taxon>
        <taxon>PACMAD clade</taxon>
        <taxon>Panicoideae</taxon>
        <taxon>Panicodae</taxon>
        <taxon>Paniceae</taxon>
        <taxon>Dichantheliinae</taxon>
        <taxon>Dichanthelium</taxon>
    </lineage>
</organism>
<sequence length="402" mass="43730">MPEPDWSSGLPSEHLEDIGKLLASGTDAALFRSVCSPWRDAVPFAPSFAPVLLLPFGPGSDRVTLYSVVEGKAFSRPLPDDDAARGNKVPCGLSCGWLALMDASAAVTLLNPFTGARVELPPADERVAAASSMFVSKEDGRWVLHPVNDYGNAAAGCTITLEEMRQFFFLEIVLSAPPDADGRGCVAMAVLPSSTEVAFCRVGVDSAWTLLETYLECSVDSVVHCQGRFLAIDCTGEISICSNIATGGTPTTTPMPSLSAPEELCHRSYLESNGELYVVGVLVDVFRWAQRFDYSSVVYRCNLQDPSPAWTRVNDAGDLTLFVSNHFRHSFGGTSVSRLNRNTIYFSDPLYLYGVNQYRSDHCLEIADIATGTWEVKPFHQKVQGLKALGGIRPNLWRGRGM</sequence>
<protein>
    <recommendedName>
        <fullName evidence="1">KIB1-4 beta-propeller domain-containing protein</fullName>
    </recommendedName>
</protein>
<reference evidence="2 3" key="1">
    <citation type="submission" date="2016-09" db="EMBL/GenBank/DDBJ databases">
        <title>The draft genome of Dichanthelium oligosanthes: A C3 panicoid grass species.</title>
        <authorList>
            <person name="Studer A.J."/>
            <person name="Schnable J.C."/>
            <person name="Brutnell T.P."/>
        </authorList>
    </citation>
    <scope>NUCLEOTIDE SEQUENCE [LARGE SCALE GENOMIC DNA]</scope>
    <source>
        <strain evidence="3">cv. Kellogg 1175</strain>
        <tissue evidence="2">Leaf</tissue>
    </source>
</reference>
<dbReference type="Pfam" id="PF03478">
    <property type="entry name" value="Beta-prop_KIB1-4"/>
    <property type="match status" value="1"/>
</dbReference>
<dbReference type="EMBL" id="LWDX02038784">
    <property type="protein sequence ID" value="OEL24847.1"/>
    <property type="molecule type" value="Genomic_DNA"/>
</dbReference>